<keyword evidence="3" id="KW-1185">Reference proteome</keyword>
<dbReference type="GO" id="GO:0080032">
    <property type="term" value="F:methyl jasmonate esterase activity"/>
    <property type="evidence" value="ECO:0007669"/>
    <property type="project" value="TreeGrafter"/>
</dbReference>
<dbReference type="GO" id="GO:0080030">
    <property type="term" value="F:methyl indole-3-acetate esterase activity"/>
    <property type="evidence" value="ECO:0007669"/>
    <property type="project" value="TreeGrafter"/>
</dbReference>
<gene>
    <name evidence="2" type="ORF">ES288_D12G077200v1</name>
</gene>
<dbReference type="Gene3D" id="3.40.50.1820">
    <property type="entry name" value="alpha/beta hydrolase"/>
    <property type="match status" value="1"/>
</dbReference>
<organism evidence="2 3">
    <name type="scientific">Gossypium darwinii</name>
    <name type="common">Darwin's cotton</name>
    <name type="synonym">Gossypium barbadense var. darwinii</name>
    <dbReference type="NCBI Taxonomy" id="34276"/>
    <lineage>
        <taxon>Eukaryota</taxon>
        <taxon>Viridiplantae</taxon>
        <taxon>Streptophyta</taxon>
        <taxon>Embryophyta</taxon>
        <taxon>Tracheophyta</taxon>
        <taxon>Spermatophyta</taxon>
        <taxon>Magnoliopsida</taxon>
        <taxon>eudicotyledons</taxon>
        <taxon>Gunneridae</taxon>
        <taxon>Pentapetalae</taxon>
        <taxon>rosids</taxon>
        <taxon>malvids</taxon>
        <taxon>Malvales</taxon>
        <taxon>Malvaceae</taxon>
        <taxon>Malvoideae</taxon>
        <taxon>Gossypium</taxon>
    </lineage>
</organism>
<dbReference type="InterPro" id="IPR029058">
    <property type="entry name" value="AB_hydrolase_fold"/>
</dbReference>
<evidence type="ECO:0008006" key="4">
    <source>
        <dbReference type="Google" id="ProtNLM"/>
    </source>
</evidence>
<dbReference type="GO" id="GO:0009694">
    <property type="term" value="P:jasmonic acid metabolic process"/>
    <property type="evidence" value="ECO:0007669"/>
    <property type="project" value="TreeGrafter"/>
</dbReference>
<proteinExistence type="predicted"/>
<sequence length="242" mass="27579">MAEAENKNHFVLVHGVCHGAWNWFKLKPQPGWSQCYTFIQHTLLDLAASGVNMKAIHDAIVVGHDLGGLNLALAMDLFPHKISVGVFLSAFMPDTIHQPLYLVDKDFEIVTIGSPEETFTITIMGPNFLKFRLYQVSSIENLELAKTLVRPGSLFYQDLPKAKKLSDEGYGSDQAMSIELQRWMINNNPPKAVLEIKGAEHMPMFFKTKQLCDVLMREKEFEIEGLKKRTDTEKREKRNQRS</sequence>
<evidence type="ECO:0000313" key="2">
    <source>
        <dbReference type="EMBL" id="TYG40239.1"/>
    </source>
</evidence>
<evidence type="ECO:0000256" key="1">
    <source>
        <dbReference type="ARBA" id="ARBA00022801"/>
    </source>
</evidence>
<protein>
    <recommendedName>
        <fullName evidence="4">AB hydrolase-1 domain-containing protein</fullName>
    </recommendedName>
</protein>
<evidence type="ECO:0000313" key="3">
    <source>
        <dbReference type="Proteomes" id="UP000323506"/>
    </source>
</evidence>
<dbReference type="GO" id="GO:0080031">
    <property type="term" value="F:methyl salicylate esterase activity"/>
    <property type="evidence" value="ECO:0007669"/>
    <property type="project" value="TreeGrafter"/>
</dbReference>
<dbReference type="GO" id="GO:0009696">
    <property type="term" value="P:salicylic acid metabolic process"/>
    <property type="evidence" value="ECO:0007669"/>
    <property type="project" value="TreeGrafter"/>
</dbReference>
<accession>A0A5D2A727</accession>
<keyword evidence="1" id="KW-0378">Hydrolase</keyword>
<dbReference type="Proteomes" id="UP000323506">
    <property type="component" value="Chromosome D12"/>
</dbReference>
<reference evidence="2 3" key="1">
    <citation type="submission" date="2019-06" db="EMBL/GenBank/DDBJ databases">
        <title>WGS assembly of Gossypium darwinii.</title>
        <authorList>
            <person name="Chen Z.J."/>
            <person name="Sreedasyam A."/>
            <person name="Ando A."/>
            <person name="Song Q."/>
            <person name="De L."/>
            <person name="Hulse-Kemp A."/>
            <person name="Ding M."/>
            <person name="Ye W."/>
            <person name="Kirkbride R."/>
            <person name="Jenkins J."/>
            <person name="Plott C."/>
            <person name="Lovell J."/>
            <person name="Lin Y.-M."/>
            <person name="Vaughn R."/>
            <person name="Liu B."/>
            <person name="Li W."/>
            <person name="Simpson S."/>
            <person name="Scheffler B."/>
            <person name="Saski C."/>
            <person name="Grover C."/>
            <person name="Hu G."/>
            <person name="Conover J."/>
            <person name="Carlson J."/>
            <person name="Shu S."/>
            <person name="Boston L."/>
            <person name="Williams M."/>
            <person name="Peterson D."/>
            <person name="Mcgee K."/>
            <person name="Jones D."/>
            <person name="Wendel J."/>
            <person name="Stelly D."/>
            <person name="Grimwood J."/>
            <person name="Schmutz J."/>
        </authorList>
    </citation>
    <scope>NUCLEOTIDE SEQUENCE [LARGE SCALE GENOMIC DNA]</scope>
    <source>
        <strain evidence="2">1808015.09</strain>
    </source>
</reference>
<dbReference type="SUPFAM" id="SSF53474">
    <property type="entry name" value="alpha/beta-Hydrolases"/>
    <property type="match status" value="1"/>
</dbReference>
<name>A0A5D2A727_GOSDA</name>
<dbReference type="EMBL" id="CM017712">
    <property type="protein sequence ID" value="TYG40239.1"/>
    <property type="molecule type" value="Genomic_DNA"/>
</dbReference>
<dbReference type="AlphaFoldDB" id="A0A5D2A727"/>
<dbReference type="PANTHER" id="PTHR10992">
    <property type="entry name" value="METHYLESTERASE FAMILY MEMBER"/>
    <property type="match status" value="1"/>
</dbReference>
<dbReference type="InterPro" id="IPR045889">
    <property type="entry name" value="MES/HNL"/>
</dbReference>
<dbReference type="PANTHER" id="PTHR10992:SF1083">
    <property type="entry name" value="METHYLESTERASE 1"/>
    <property type="match status" value="1"/>
</dbReference>